<protein>
    <recommendedName>
        <fullName evidence="2">UPF0102 protein G5S32_12000</fullName>
    </recommendedName>
</protein>
<dbReference type="InterPro" id="IPR011856">
    <property type="entry name" value="tRNA_endonuc-like_dom_sf"/>
</dbReference>
<dbReference type="Gene3D" id="3.40.1350.10">
    <property type="match status" value="1"/>
</dbReference>
<organism evidence="3 4">
    <name type="scientific">Vibrio ziniensis</name>
    <dbReference type="NCBI Taxonomy" id="2711221"/>
    <lineage>
        <taxon>Bacteria</taxon>
        <taxon>Pseudomonadati</taxon>
        <taxon>Pseudomonadota</taxon>
        <taxon>Gammaproteobacteria</taxon>
        <taxon>Vibrionales</taxon>
        <taxon>Vibrionaceae</taxon>
        <taxon>Vibrio</taxon>
    </lineage>
</organism>
<gene>
    <name evidence="3" type="ORF">G5S32_12000</name>
</gene>
<dbReference type="KEGG" id="vzi:G5S32_12000"/>
<comment type="similarity">
    <text evidence="1 2">Belongs to the UPF0102 family.</text>
</comment>
<dbReference type="Pfam" id="PF02021">
    <property type="entry name" value="UPF0102"/>
    <property type="match status" value="1"/>
</dbReference>
<accession>A0A6G7CKM0</accession>
<dbReference type="InterPro" id="IPR011335">
    <property type="entry name" value="Restrct_endonuc-II-like"/>
</dbReference>
<dbReference type="HAMAP" id="MF_00048">
    <property type="entry name" value="UPF0102"/>
    <property type="match status" value="1"/>
</dbReference>
<dbReference type="EMBL" id="CP049331">
    <property type="protein sequence ID" value="QIH42667.1"/>
    <property type="molecule type" value="Genomic_DNA"/>
</dbReference>
<dbReference type="PANTHER" id="PTHR34039:SF1">
    <property type="entry name" value="UPF0102 PROTEIN YRAN"/>
    <property type="match status" value="1"/>
</dbReference>
<dbReference type="PANTHER" id="PTHR34039">
    <property type="entry name" value="UPF0102 PROTEIN YRAN"/>
    <property type="match status" value="1"/>
</dbReference>
<dbReference type="AlphaFoldDB" id="A0A6G7CKM0"/>
<keyword evidence="4" id="KW-1185">Reference proteome</keyword>
<dbReference type="CDD" id="cd20736">
    <property type="entry name" value="PoNe_Nuclease"/>
    <property type="match status" value="1"/>
</dbReference>
<evidence type="ECO:0000313" key="4">
    <source>
        <dbReference type="Proteomes" id="UP000503003"/>
    </source>
</evidence>
<dbReference type="NCBIfam" id="NF009150">
    <property type="entry name" value="PRK12497.1-3"/>
    <property type="match status" value="1"/>
</dbReference>
<dbReference type="NCBIfam" id="TIGR00252">
    <property type="entry name" value="YraN family protein"/>
    <property type="match status" value="1"/>
</dbReference>
<evidence type="ECO:0000256" key="1">
    <source>
        <dbReference type="ARBA" id="ARBA00006738"/>
    </source>
</evidence>
<dbReference type="InterPro" id="IPR003509">
    <property type="entry name" value="UPF0102_YraN-like"/>
</dbReference>
<proteinExistence type="inferred from homology"/>
<name>A0A6G7CKM0_9VIBR</name>
<dbReference type="Proteomes" id="UP000503003">
    <property type="component" value="Chromosome 1"/>
</dbReference>
<sequence length="137" mass="15629">MSIVSFNVKLVGQNMAQHQSKRSKGIHFEQIAADYLGRQGLILIEKNFLARGGELDLIMRDSTSLVFVEVKYRRSQTYGHAAETVTRQKQLRLIKTANWWMLKRGLNADATDFRFDVVAIHGNGNHIEWIKNAITEG</sequence>
<evidence type="ECO:0000256" key="2">
    <source>
        <dbReference type="HAMAP-Rule" id="MF_00048"/>
    </source>
</evidence>
<dbReference type="GO" id="GO:0003676">
    <property type="term" value="F:nucleic acid binding"/>
    <property type="evidence" value="ECO:0007669"/>
    <property type="project" value="InterPro"/>
</dbReference>
<dbReference type="SUPFAM" id="SSF52980">
    <property type="entry name" value="Restriction endonuclease-like"/>
    <property type="match status" value="1"/>
</dbReference>
<reference evidence="3 4" key="1">
    <citation type="submission" date="2020-02" db="EMBL/GenBank/DDBJ databases">
        <title>A complete genome of a marine bacterium Vibrio sp. ZWAL4003 isolated from the mangrove sediment with the ability to degrade polysaccharides.</title>
        <authorList>
            <person name="Wu J."/>
            <person name="Qu W."/>
            <person name="Zeng R."/>
        </authorList>
    </citation>
    <scope>NUCLEOTIDE SEQUENCE [LARGE SCALE GENOMIC DNA]</scope>
    <source>
        <strain evidence="3 4">ZWAL4003</strain>
    </source>
</reference>
<evidence type="ECO:0000313" key="3">
    <source>
        <dbReference type="EMBL" id="QIH42667.1"/>
    </source>
</evidence>